<sequence>MPLLSPRDGRAGVRVTRYLTTLAALAVAVLGLLAPATAAAAAPSPSPSAFLPVSPVSPSVSGRLPDPKEAGERALRQAMRLGDNSYYDADKVPEHGLTAQGRLATLAAFPTEPPQPGTGECMRKPEALRLEGWTHNRLLWCQNVGYRARYGLYDRNGVWTYKGSNQLLFEMVAVGSNTQRAVRVYWRPVAGSVEYKDWSLTDTPSLLQLGVRAECVQQSTGACSTDQGKVTRAWGAWNTTTEWSYWDVQGPARANDSSREKVSAFDWYLITDGTSPGYPLKETPGHTLAQPFRCDSADYFSRFGQPFDRACVFTAVVPHLQYNLSSKKHGAVARHIYDAQLSPDTSYPIENHRKVFPGWWGNPPAHEPLHRVEGSGTIATSNELWKNHACNRTGPYATTGLPPRTPQQAAEGWECDEYPFHATAEGASSGTWDFSVRWVPKTQNASAGGSLISYFFDDRILFVNDPFWVKINP</sequence>
<dbReference type="Proteomes" id="UP000542210">
    <property type="component" value="Unassembled WGS sequence"/>
</dbReference>
<feature type="signal peptide" evidence="1">
    <location>
        <begin position="1"/>
        <end position="40"/>
    </location>
</feature>
<keyword evidence="4" id="KW-1185">Reference proteome</keyword>
<evidence type="ECO:0000256" key="1">
    <source>
        <dbReference type="SAM" id="SignalP"/>
    </source>
</evidence>
<keyword evidence="1" id="KW-0732">Signal</keyword>
<evidence type="ECO:0000313" key="3">
    <source>
        <dbReference type="EMBL" id="MBB4704182.1"/>
    </source>
</evidence>
<evidence type="ECO:0000259" key="2">
    <source>
        <dbReference type="Pfam" id="PF14040"/>
    </source>
</evidence>
<dbReference type="Pfam" id="PF14040">
    <property type="entry name" value="DNase_NucA_NucB"/>
    <property type="match status" value="1"/>
</dbReference>
<dbReference type="RefSeq" id="WP_184885069.1">
    <property type="nucleotide sequence ID" value="NZ_BOOV01000012.1"/>
</dbReference>
<dbReference type="InterPro" id="IPR029476">
    <property type="entry name" value="DNase_NucA_NucB"/>
</dbReference>
<feature type="domain" description="Deoxyribonuclease NucA/NucB" evidence="2">
    <location>
        <begin position="406"/>
        <end position="467"/>
    </location>
</feature>
<dbReference type="EMBL" id="JACHND010000001">
    <property type="protein sequence ID" value="MBB4704182.1"/>
    <property type="molecule type" value="Genomic_DNA"/>
</dbReference>
<organism evidence="3 4">
    <name type="scientific">Sphaerisporangium siamense</name>
    <dbReference type="NCBI Taxonomy" id="795645"/>
    <lineage>
        <taxon>Bacteria</taxon>
        <taxon>Bacillati</taxon>
        <taxon>Actinomycetota</taxon>
        <taxon>Actinomycetes</taxon>
        <taxon>Streptosporangiales</taxon>
        <taxon>Streptosporangiaceae</taxon>
        <taxon>Sphaerisporangium</taxon>
    </lineage>
</organism>
<proteinExistence type="predicted"/>
<gene>
    <name evidence="3" type="ORF">BJ982_005726</name>
</gene>
<evidence type="ECO:0000313" key="4">
    <source>
        <dbReference type="Proteomes" id="UP000542210"/>
    </source>
</evidence>
<dbReference type="AlphaFoldDB" id="A0A7W7GC48"/>
<reference evidence="3 4" key="1">
    <citation type="submission" date="2020-08" db="EMBL/GenBank/DDBJ databases">
        <title>Sequencing the genomes of 1000 actinobacteria strains.</title>
        <authorList>
            <person name="Klenk H.-P."/>
        </authorList>
    </citation>
    <scope>NUCLEOTIDE SEQUENCE [LARGE SCALE GENOMIC DNA]</scope>
    <source>
        <strain evidence="3 4">DSM 45784</strain>
    </source>
</reference>
<accession>A0A7W7GC48</accession>
<name>A0A7W7GC48_9ACTN</name>
<protein>
    <recommendedName>
        <fullName evidence="2">Deoxyribonuclease NucA/NucB domain-containing protein</fullName>
    </recommendedName>
</protein>
<feature type="chain" id="PRO_5038971386" description="Deoxyribonuclease NucA/NucB domain-containing protein" evidence="1">
    <location>
        <begin position="41"/>
        <end position="473"/>
    </location>
</feature>
<comment type="caution">
    <text evidence="3">The sequence shown here is derived from an EMBL/GenBank/DDBJ whole genome shotgun (WGS) entry which is preliminary data.</text>
</comment>